<dbReference type="InterPro" id="IPR029044">
    <property type="entry name" value="Nucleotide-diphossugar_trans"/>
</dbReference>
<feature type="domain" description="Glycosyltransferase 2-like" evidence="1">
    <location>
        <begin position="13"/>
        <end position="132"/>
    </location>
</feature>
<dbReference type="SUPFAM" id="SSF53448">
    <property type="entry name" value="Nucleotide-diphospho-sugar transferases"/>
    <property type="match status" value="1"/>
</dbReference>
<reference evidence="2" key="1">
    <citation type="submission" date="2018-06" db="EMBL/GenBank/DDBJ databases">
        <authorList>
            <person name="Zhirakovskaya E."/>
        </authorList>
    </citation>
    <scope>NUCLEOTIDE SEQUENCE</scope>
</reference>
<protein>
    <recommendedName>
        <fullName evidence="1">Glycosyltransferase 2-like domain-containing protein</fullName>
    </recommendedName>
</protein>
<dbReference type="EMBL" id="UOGB01000287">
    <property type="protein sequence ID" value="VAX24104.1"/>
    <property type="molecule type" value="Genomic_DNA"/>
</dbReference>
<proteinExistence type="predicted"/>
<name>A0A3B1CJH0_9ZZZZ</name>
<dbReference type="Pfam" id="PF00535">
    <property type="entry name" value="Glycos_transf_2"/>
    <property type="match status" value="1"/>
</dbReference>
<dbReference type="CDD" id="cd00761">
    <property type="entry name" value="Glyco_tranf_GTA_type"/>
    <property type="match status" value="1"/>
</dbReference>
<dbReference type="PANTHER" id="PTHR43685">
    <property type="entry name" value="GLYCOSYLTRANSFERASE"/>
    <property type="match status" value="1"/>
</dbReference>
<organism evidence="2">
    <name type="scientific">hydrothermal vent metagenome</name>
    <dbReference type="NCBI Taxonomy" id="652676"/>
    <lineage>
        <taxon>unclassified sequences</taxon>
        <taxon>metagenomes</taxon>
        <taxon>ecological metagenomes</taxon>
    </lineage>
</organism>
<dbReference type="InterPro" id="IPR050834">
    <property type="entry name" value="Glycosyltransf_2"/>
</dbReference>
<dbReference type="InterPro" id="IPR001173">
    <property type="entry name" value="Glyco_trans_2-like"/>
</dbReference>
<sequence>MKILKKSETPFFSVIIPTFNRWPLVGDAIDSVLAQTFESFELIVVDDGSTDDSARIIEKQYGERARIIRQINKGVSSARNAGIAAAKARWIAFLDSDDLWMPDKLERQHKAIINDPSLQVLHTDEIWERGGRRVNPGRRHLKTGSIDDGADNLFNRSLAICLISPSSVAVHSEVFRTVGLFDESLPVCEDYDMWLRIMVSCLIGYLPEKLTIKRNEYGAKCLASQLSSSMWGMDRYRVYSLRKLVDSGKLSKNRAKMALNEIARKARIVADGSIKRGKHAEAKLWLIEKRQAVKELASF</sequence>
<dbReference type="AlphaFoldDB" id="A0A3B1CJH0"/>
<gene>
    <name evidence="2" type="ORF">MNBD_NITROSPINAE03-901</name>
</gene>
<dbReference type="Gene3D" id="3.90.550.10">
    <property type="entry name" value="Spore Coat Polysaccharide Biosynthesis Protein SpsA, Chain A"/>
    <property type="match status" value="1"/>
</dbReference>
<evidence type="ECO:0000259" key="1">
    <source>
        <dbReference type="Pfam" id="PF00535"/>
    </source>
</evidence>
<evidence type="ECO:0000313" key="2">
    <source>
        <dbReference type="EMBL" id="VAX24104.1"/>
    </source>
</evidence>
<accession>A0A3B1CJH0</accession>
<dbReference type="PANTHER" id="PTHR43685:SF2">
    <property type="entry name" value="GLYCOSYLTRANSFERASE 2-LIKE DOMAIN-CONTAINING PROTEIN"/>
    <property type="match status" value="1"/>
</dbReference>